<dbReference type="Proteomes" id="UP000218209">
    <property type="component" value="Unassembled WGS sequence"/>
</dbReference>
<keyword evidence="1" id="KW-1133">Transmembrane helix</keyword>
<gene>
    <name evidence="2" type="ORF">BU14_0809s0012</name>
</gene>
<feature type="transmembrane region" description="Helical" evidence="1">
    <location>
        <begin position="12"/>
        <end position="31"/>
    </location>
</feature>
<feature type="transmembrane region" description="Helical" evidence="1">
    <location>
        <begin position="124"/>
        <end position="147"/>
    </location>
</feature>
<keyword evidence="1" id="KW-0472">Membrane</keyword>
<reference evidence="2 3" key="1">
    <citation type="submission" date="2017-03" db="EMBL/GenBank/DDBJ databases">
        <title>WGS assembly of Porphyra umbilicalis.</title>
        <authorList>
            <person name="Brawley S.H."/>
            <person name="Blouin N.A."/>
            <person name="Ficko-Blean E."/>
            <person name="Wheeler G.L."/>
            <person name="Lohr M."/>
            <person name="Goodson H.V."/>
            <person name="Jenkins J.W."/>
            <person name="Blaby-Haas C.E."/>
            <person name="Helliwell K.E."/>
            <person name="Chan C."/>
            <person name="Marriage T."/>
            <person name="Bhattacharya D."/>
            <person name="Klein A.S."/>
            <person name="Badis Y."/>
            <person name="Brodie J."/>
            <person name="Cao Y."/>
            <person name="Collen J."/>
            <person name="Dittami S.M."/>
            <person name="Gachon C.M."/>
            <person name="Green B.R."/>
            <person name="Karpowicz S."/>
            <person name="Kim J.W."/>
            <person name="Kudahl U."/>
            <person name="Lin S."/>
            <person name="Michel G."/>
            <person name="Mittag M."/>
            <person name="Olson B.J."/>
            <person name="Pangilinan J."/>
            <person name="Peng Y."/>
            <person name="Qiu H."/>
            <person name="Shu S."/>
            <person name="Singer J.T."/>
            <person name="Smith A.G."/>
            <person name="Sprecher B.N."/>
            <person name="Wagner V."/>
            <person name="Wang W."/>
            <person name="Wang Z.-Y."/>
            <person name="Yan J."/>
            <person name="Yarish C."/>
            <person name="Zoeuner-Riek S."/>
            <person name="Zhuang Y."/>
            <person name="Zou Y."/>
            <person name="Lindquist E.A."/>
            <person name="Grimwood J."/>
            <person name="Barry K."/>
            <person name="Rokhsar D.S."/>
            <person name="Schmutz J."/>
            <person name="Stiller J.W."/>
            <person name="Grossman A.R."/>
            <person name="Prochnik S.E."/>
        </authorList>
    </citation>
    <scope>NUCLEOTIDE SEQUENCE [LARGE SCALE GENOMIC DNA]</scope>
    <source>
        <strain evidence="2">4086291</strain>
    </source>
</reference>
<feature type="transmembrane region" description="Helical" evidence="1">
    <location>
        <begin position="46"/>
        <end position="69"/>
    </location>
</feature>
<feature type="transmembrane region" description="Helical" evidence="1">
    <location>
        <begin position="81"/>
        <end position="104"/>
    </location>
</feature>
<sequence>MVDGMRRSRLCDVAIVCVALVAFTAGPFALMRTRRFDAFDSFPLEMAFVATTAAGWFLLLTATAPLLYFYCSGRGTCATHLTTASVGELGAIATAAGAAVLGMWALLGAEVVWMVQRVLNGWSWWHLASVAASLMLLWLSYAAWAVVVEARYWRKVGTRGPVGTAAPPMSPAVGFV</sequence>
<protein>
    <submittedName>
        <fullName evidence="2">Uncharacterized protein</fullName>
    </submittedName>
</protein>
<keyword evidence="3" id="KW-1185">Reference proteome</keyword>
<name>A0A1X6NNX4_PORUM</name>
<evidence type="ECO:0000313" key="3">
    <source>
        <dbReference type="Proteomes" id="UP000218209"/>
    </source>
</evidence>
<evidence type="ECO:0000313" key="2">
    <source>
        <dbReference type="EMBL" id="OSX70308.1"/>
    </source>
</evidence>
<keyword evidence="1" id="KW-0812">Transmembrane</keyword>
<dbReference type="AlphaFoldDB" id="A0A1X6NNX4"/>
<organism evidence="2 3">
    <name type="scientific">Porphyra umbilicalis</name>
    <name type="common">Purple laver</name>
    <name type="synonym">Red alga</name>
    <dbReference type="NCBI Taxonomy" id="2786"/>
    <lineage>
        <taxon>Eukaryota</taxon>
        <taxon>Rhodophyta</taxon>
        <taxon>Bangiophyceae</taxon>
        <taxon>Bangiales</taxon>
        <taxon>Bangiaceae</taxon>
        <taxon>Porphyra</taxon>
    </lineage>
</organism>
<accession>A0A1X6NNX4</accession>
<evidence type="ECO:0000256" key="1">
    <source>
        <dbReference type="SAM" id="Phobius"/>
    </source>
</evidence>
<dbReference type="EMBL" id="KV919278">
    <property type="protein sequence ID" value="OSX70308.1"/>
    <property type="molecule type" value="Genomic_DNA"/>
</dbReference>
<proteinExistence type="predicted"/>